<feature type="domain" description="DUF4143" evidence="2">
    <location>
        <begin position="205"/>
        <end position="352"/>
    </location>
</feature>
<proteinExistence type="predicted"/>
<dbReference type="PANTHER" id="PTHR33295:SF20">
    <property type="entry name" value="ATPASE"/>
    <property type="match status" value="1"/>
</dbReference>
<dbReference type="AlphaFoldDB" id="A0A5C4X0Y7"/>
<evidence type="ECO:0000313" key="4">
    <source>
        <dbReference type="Proteomes" id="UP000314223"/>
    </source>
</evidence>
<dbReference type="GO" id="GO:0005524">
    <property type="term" value="F:ATP binding"/>
    <property type="evidence" value="ECO:0007669"/>
    <property type="project" value="UniProtKB-KW"/>
</dbReference>
<dbReference type="InterPro" id="IPR041682">
    <property type="entry name" value="AAA_14"/>
</dbReference>
<dbReference type="InterPro" id="IPR027417">
    <property type="entry name" value="P-loop_NTPase"/>
</dbReference>
<keyword evidence="3" id="KW-0547">Nucleotide-binding</keyword>
<dbReference type="Proteomes" id="UP000314223">
    <property type="component" value="Unassembled WGS sequence"/>
</dbReference>
<accession>A0A5C4X0Y7</accession>
<dbReference type="PANTHER" id="PTHR33295">
    <property type="entry name" value="ATPASE"/>
    <property type="match status" value="1"/>
</dbReference>
<organism evidence="3 4">
    <name type="scientific">Brevibacterium sediminis</name>
    <dbReference type="NCBI Taxonomy" id="1857024"/>
    <lineage>
        <taxon>Bacteria</taxon>
        <taxon>Bacillati</taxon>
        <taxon>Actinomycetota</taxon>
        <taxon>Actinomycetes</taxon>
        <taxon>Micrococcales</taxon>
        <taxon>Brevibacteriaceae</taxon>
        <taxon>Brevibacterium</taxon>
    </lineage>
</organism>
<dbReference type="RefSeq" id="WP_139469457.1">
    <property type="nucleotide sequence ID" value="NZ_VDMQ01000009.1"/>
</dbReference>
<dbReference type="InterPro" id="IPR025420">
    <property type="entry name" value="DUF4143"/>
</dbReference>
<sequence>MSIVDRPKYLEKLESFIDAPVVKVLTGLRRSGKSRLLDLVVERLIARGIDPERIVHLNFDSLEHASLASAQALNAHLKDVLPSEGRTYVLLDEIQEVTEWERLVNSLLAEGRTDLYITGSNSRLLSGELATYIAGRYVTIEVWPLSFREYLSFREAFAADDMGGTDAEFTRYLRLGGFPGVHMLPLDEVDARSMIMDIYRSTLVRDVLARNRIRDADMFERVAAFAVDNVGNPFSARRVADFMKSQRRSIGHETVLNYLTALSEAFVIARVPRFDLHGRAILATDEKHFVGDHGIVNALFGYSDQRLPGVLENIVWMELRRRGYEVTIGRIGTAEVDFVAQRADEVVYIQVATTIATEDTRHREHRPLEAIADNHPKYLLTLDPLVGGNVNGIKHRRLPEFLLANEI</sequence>
<evidence type="ECO:0000259" key="2">
    <source>
        <dbReference type="Pfam" id="PF13635"/>
    </source>
</evidence>
<dbReference type="Pfam" id="PF13173">
    <property type="entry name" value="AAA_14"/>
    <property type="match status" value="1"/>
</dbReference>
<evidence type="ECO:0000259" key="1">
    <source>
        <dbReference type="Pfam" id="PF13173"/>
    </source>
</evidence>
<keyword evidence="3" id="KW-0067">ATP-binding</keyword>
<feature type="domain" description="AAA" evidence="1">
    <location>
        <begin position="22"/>
        <end position="151"/>
    </location>
</feature>
<name>A0A5C4X0Y7_9MICO</name>
<comment type="caution">
    <text evidence="3">The sequence shown here is derived from an EMBL/GenBank/DDBJ whole genome shotgun (WGS) entry which is preliminary data.</text>
</comment>
<dbReference type="Pfam" id="PF13635">
    <property type="entry name" value="DUF4143"/>
    <property type="match status" value="1"/>
</dbReference>
<reference evidence="3 4" key="1">
    <citation type="submission" date="2019-06" db="EMBL/GenBank/DDBJ databases">
        <authorList>
            <person name="Mardanova A.M."/>
            <person name="Pudova D.S."/>
            <person name="Shagimardanova E.I."/>
            <person name="Gogoleva N.E."/>
            <person name="Lutfullin M.T."/>
            <person name="Hadieva G.F."/>
            <person name="Sharipova M.R."/>
        </authorList>
    </citation>
    <scope>NUCLEOTIDE SEQUENCE [LARGE SCALE GENOMIC DNA]</scope>
    <source>
        <strain evidence="3 4">MG-1</strain>
    </source>
</reference>
<dbReference type="EMBL" id="VDMQ01000009">
    <property type="protein sequence ID" value="TNM53522.1"/>
    <property type="molecule type" value="Genomic_DNA"/>
</dbReference>
<protein>
    <submittedName>
        <fullName evidence="3">ATP-binding protein</fullName>
    </submittedName>
</protein>
<dbReference type="SUPFAM" id="SSF52540">
    <property type="entry name" value="P-loop containing nucleoside triphosphate hydrolases"/>
    <property type="match status" value="1"/>
</dbReference>
<gene>
    <name evidence="3" type="ORF">FHQ09_14105</name>
</gene>
<evidence type="ECO:0000313" key="3">
    <source>
        <dbReference type="EMBL" id="TNM53522.1"/>
    </source>
</evidence>